<sequence length="399" mass="43469">MSDAEEQQQQTDEDERRERWRVLQERTDRRRRRTRIAVWCGLGVLVLGGAGWAVTPTVKDSVITSGACDGALPDGTMDTLRNTTGHADGHLTESRSELDGDLGRYSCEVANEEGERVLEVHVYSRRDDIDRELIREFRDDGVHPTSALPGGLPGFESRLAGLTLLPRCPGRGKDAAGNPGRLLVDVLAGHRSEPHQLVRAGAAVANKAAEKLGCDTDPLPVPEKEIEQQAPGSVPSARAAGTTCAALARGPFQDAGWSVDLRIPKGPAPLTSCTVRPSGEDEDGEPHRPVLSLHGLYGEWTQRVMLGQARHHGARTDEKRVGPWLTDESGWAMARCDGRPAGFKISVSRPDHETDSYSEDKTLSRKQLDRTGMRKMLASFAERESAERGCTGLRLPAAD</sequence>
<protein>
    <recommendedName>
        <fullName evidence="4">DUF3558 domain-containing protein</fullName>
    </recommendedName>
</protein>
<dbReference type="Proteomes" id="UP000721954">
    <property type="component" value="Unassembled WGS sequence"/>
</dbReference>
<keyword evidence="1" id="KW-1133">Transmembrane helix</keyword>
<proteinExistence type="predicted"/>
<keyword evidence="1" id="KW-0812">Transmembrane</keyword>
<evidence type="ECO:0008006" key="4">
    <source>
        <dbReference type="Google" id="ProtNLM"/>
    </source>
</evidence>
<gene>
    <name evidence="2" type="ORF">JW613_29915</name>
</gene>
<evidence type="ECO:0000313" key="2">
    <source>
        <dbReference type="EMBL" id="MBO8202470.1"/>
    </source>
</evidence>
<dbReference type="RefSeq" id="WP_209214015.1">
    <property type="nucleotide sequence ID" value="NZ_JAFFZM010000024.1"/>
</dbReference>
<evidence type="ECO:0000256" key="1">
    <source>
        <dbReference type="SAM" id="Phobius"/>
    </source>
</evidence>
<dbReference type="GeneID" id="96262835"/>
<name>A0ABS3Y481_9ACTN</name>
<evidence type="ECO:0000313" key="3">
    <source>
        <dbReference type="Proteomes" id="UP000721954"/>
    </source>
</evidence>
<keyword evidence="3" id="KW-1185">Reference proteome</keyword>
<reference evidence="2 3" key="1">
    <citation type="submission" date="2021-02" db="EMBL/GenBank/DDBJ databases">
        <title>Streptomyces spirodelae sp. nov., isolated from duckweed.</title>
        <authorList>
            <person name="Saimee Y."/>
            <person name="Duangmal K."/>
        </authorList>
    </citation>
    <scope>NUCLEOTIDE SEQUENCE [LARGE SCALE GENOMIC DNA]</scope>
    <source>
        <strain evidence="2 3">DSM 42105</strain>
    </source>
</reference>
<accession>A0ABS3Y481</accession>
<dbReference type="EMBL" id="JAFFZM010000024">
    <property type="protein sequence ID" value="MBO8202470.1"/>
    <property type="molecule type" value="Genomic_DNA"/>
</dbReference>
<comment type="caution">
    <text evidence="2">The sequence shown here is derived from an EMBL/GenBank/DDBJ whole genome shotgun (WGS) entry which is preliminary data.</text>
</comment>
<keyword evidence="1" id="KW-0472">Membrane</keyword>
<organism evidence="2 3">
    <name type="scientific">Streptomyces smyrnaeus</name>
    <dbReference type="NCBI Taxonomy" id="1387713"/>
    <lineage>
        <taxon>Bacteria</taxon>
        <taxon>Bacillati</taxon>
        <taxon>Actinomycetota</taxon>
        <taxon>Actinomycetes</taxon>
        <taxon>Kitasatosporales</taxon>
        <taxon>Streptomycetaceae</taxon>
        <taxon>Streptomyces</taxon>
    </lineage>
</organism>
<feature type="transmembrane region" description="Helical" evidence="1">
    <location>
        <begin position="36"/>
        <end position="54"/>
    </location>
</feature>